<evidence type="ECO:0000256" key="13">
    <source>
        <dbReference type="SAM" id="Phobius"/>
    </source>
</evidence>
<evidence type="ECO:0000256" key="11">
    <source>
        <dbReference type="ARBA" id="ARBA00023049"/>
    </source>
</evidence>
<sequence>MFGDPVVFLIGSIFLIPAIFVAIPAHELGHGIAAQLCGDPSPRNRGFLRPRPMLFVNVYGVLAAILINVGFGSPIPVNEYRLQGVARKVAYALGGPLANLLLAIVFGVLLRTLVQNGALVPAFTTRIAAPLDYVGTLVYALYFLNLSTFAFQLLPIPGLDGWRVLEGIFRGSNPRFFFNAAAHQQTIWVACFALVFFGPLLLGFSVLGAAVGLFFQPSSDLIVGQCSGYTSLFPCLPSGR</sequence>
<gene>
    <name evidence="15" type="ORF">JF888_10565</name>
</gene>
<dbReference type="EMBL" id="JAEKNQ010000040">
    <property type="protein sequence ID" value="MBJ7603616.1"/>
    <property type="molecule type" value="Genomic_DNA"/>
</dbReference>
<dbReference type="InterPro" id="IPR044537">
    <property type="entry name" value="Rip2-like"/>
</dbReference>
<keyword evidence="4" id="KW-1003">Cell membrane</keyword>
<feature type="transmembrane region" description="Helical" evidence="13">
    <location>
        <begin position="6"/>
        <end position="25"/>
    </location>
</feature>
<evidence type="ECO:0000259" key="14">
    <source>
        <dbReference type="Pfam" id="PF02163"/>
    </source>
</evidence>
<dbReference type="GO" id="GO:0046872">
    <property type="term" value="F:metal ion binding"/>
    <property type="evidence" value="ECO:0007669"/>
    <property type="project" value="UniProtKB-KW"/>
</dbReference>
<evidence type="ECO:0000256" key="8">
    <source>
        <dbReference type="ARBA" id="ARBA00022801"/>
    </source>
</evidence>
<keyword evidence="8" id="KW-0378">Hydrolase</keyword>
<evidence type="ECO:0000256" key="5">
    <source>
        <dbReference type="ARBA" id="ARBA00022670"/>
    </source>
</evidence>
<dbReference type="RefSeq" id="WP_338179924.1">
    <property type="nucleotide sequence ID" value="NZ_JAEKNQ010000040.1"/>
</dbReference>
<evidence type="ECO:0000256" key="10">
    <source>
        <dbReference type="ARBA" id="ARBA00022989"/>
    </source>
</evidence>
<name>A0A934KHG8_9BACT</name>
<evidence type="ECO:0000256" key="7">
    <source>
        <dbReference type="ARBA" id="ARBA00022723"/>
    </source>
</evidence>
<keyword evidence="12 13" id="KW-0472">Membrane</keyword>
<comment type="similarity">
    <text evidence="3">Belongs to the peptidase M50B family.</text>
</comment>
<evidence type="ECO:0000256" key="4">
    <source>
        <dbReference type="ARBA" id="ARBA00022475"/>
    </source>
</evidence>
<proteinExistence type="inferred from homology"/>
<dbReference type="GO" id="GO:0006508">
    <property type="term" value="P:proteolysis"/>
    <property type="evidence" value="ECO:0007669"/>
    <property type="project" value="UniProtKB-KW"/>
</dbReference>
<comment type="cofactor">
    <cofactor evidence="1">
        <name>Zn(2+)</name>
        <dbReference type="ChEBI" id="CHEBI:29105"/>
    </cofactor>
</comment>
<evidence type="ECO:0000256" key="1">
    <source>
        <dbReference type="ARBA" id="ARBA00001947"/>
    </source>
</evidence>
<dbReference type="CDD" id="cd06158">
    <property type="entry name" value="S2P-M50_like_1"/>
    <property type="match status" value="1"/>
</dbReference>
<reference evidence="15 16" key="1">
    <citation type="submission" date="2020-10" db="EMBL/GenBank/DDBJ databases">
        <title>Ca. Dormibacterota MAGs.</title>
        <authorList>
            <person name="Montgomery K."/>
        </authorList>
    </citation>
    <scope>NUCLEOTIDE SEQUENCE [LARGE SCALE GENOMIC DNA]</scope>
    <source>
        <strain evidence="15">SC8811_S16_3</strain>
    </source>
</reference>
<dbReference type="Pfam" id="PF02163">
    <property type="entry name" value="Peptidase_M50"/>
    <property type="match status" value="1"/>
</dbReference>
<dbReference type="PANTHER" id="PTHR35864">
    <property type="entry name" value="ZINC METALLOPROTEASE MJ0611-RELATED"/>
    <property type="match status" value="1"/>
</dbReference>
<evidence type="ECO:0000256" key="2">
    <source>
        <dbReference type="ARBA" id="ARBA00004651"/>
    </source>
</evidence>
<keyword evidence="11" id="KW-0482">Metalloprotease</keyword>
<dbReference type="GO" id="GO:0005886">
    <property type="term" value="C:plasma membrane"/>
    <property type="evidence" value="ECO:0007669"/>
    <property type="project" value="UniProtKB-SubCell"/>
</dbReference>
<accession>A0A934KHG8</accession>
<feature type="transmembrane region" description="Helical" evidence="13">
    <location>
        <begin position="187"/>
        <end position="215"/>
    </location>
</feature>
<evidence type="ECO:0000256" key="9">
    <source>
        <dbReference type="ARBA" id="ARBA00022833"/>
    </source>
</evidence>
<dbReference type="Proteomes" id="UP000620075">
    <property type="component" value="Unassembled WGS sequence"/>
</dbReference>
<keyword evidence="10 13" id="KW-1133">Transmembrane helix</keyword>
<feature type="domain" description="Peptidase M50" evidence="14">
    <location>
        <begin position="16"/>
        <end position="175"/>
    </location>
</feature>
<dbReference type="PANTHER" id="PTHR35864:SF1">
    <property type="entry name" value="ZINC METALLOPROTEASE YWHC-RELATED"/>
    <property type="match status" value="1"/>
</dbReference>
<evidence type="ECO:0000256" key="6">
    <source>
        <dbReference type="ARBA" id="ARBA00022692"/>
    </source>
</evidence>
<feature type="transmembrane region" description="Helical" evidence="13">
    <location>
        <begin position="91"/>
        <end position="110"/>
    </location>
</feature>
<comment type="subcellular location">
    <subcellularLocation>
        <location evidence="2">Cell membrane</location>
        <topology evidence="2">Multi-pass membrane protein</topology>
    </subcellularLocation>
</comment>
<feature type="transmembrane region" description="Helical" evidence="13">
    <location>
        <begin position="131"/>
        <end position="154"/>
    </location>
</feature>
<evidence type="ECO:0000313" key="15">
    <source>
        <dbReference type="EMBL" id="MBJ7603616.1"/>
    </source>
</evidence>
<dbReference type="InterPro" id="IPR008915">
    <property type="entry name" value="Peptidase_M50"/>
</dbReference>
<protein>
    <submittedName>
        <fullName evidence="15">Site-2 protease family protein</fullName>
    </submittedName>
</protein>
<comment type="caution">
    <text evidence="15">The sequence shown here is derived from an EMBL/GenBank/DDBJ whole genome shotgun (WGS) entry which is preliminary data.</text>
</comment>
<feature type="transmembrane region" description="Helical" evidence="13">
    <location>
        <begin position="53"/>
        <end position="71"/>
    </location>
</feature>
<keyword evidence="7" id="KW-0479">Metal-binding</keyword>
<dbReference type="InterPro" id="IPR052348">
    <property type="entry name" value="Metallopeptidase_M50B"/>
</dbReference>
<evidence type="ECO:0000313" key="16">
    <source>
        <dbReference type="Proteomes" id="UP000620075"/>
    </source>
</evidence>
<dbReference type="GO" id="GO:0008237">
    <property type="term" value="F:metallopeptidase activity"/>
    <property type="evidence" value="ECO:0007669"/>
    <property type="project" value="UniProtKB-KW"/>
</dbReference>
<keyword evidence="9" id="KW-0862">Zinc</keyword>
<keyword evidence="6 13" id="KW-0812">Transmembrane</keyword>
<keyword evidence="5 15" id="KW-0645">Protease</keyword>
<evidence type="ECO:0000256" key="3">
    <source>
        <dbReference type="ARBA" id="ARBA00007931"/>
    </source>
</evidence>
<evidence type="ECO:0000256" key="12">
    <source>
        <dbReference type="ARBA" id="ARBA00023136"/>
    </source>
</evidence>
<dbReference type="AlphaFoldDB" id="A0A934KHG8"/>
<organism evidence="15 16">
    <name type="scientific">Candidatus Dormiibacter inghamiae</name>
    <dbReference type="NCBI Taxonomy" id="3127013"/>
    <lineage>
        <taxon>Bacteria</taxon>
        <taxon>Bacillati</taxon>
        <taxon>Candidatus Dormiibacterota</taxon>
        <taxon>Candidatus Dormibacteria</taxon>
        <taxon>Candidatus Dormibacterales</taxon>
        <taxon>Candidatus Dormibacteraceae</taxon>
        <taxon>Candidatus Dormiibacter</taxon>
    </lineage>
</organism>